<evidence type="ECO:0000256" key="3">
    <source>
        <dbReference type="ARBA" id="ARBA00023239"/>
    </source>
</evidence>
<reference evidence="8 9" key="1">
    <citation type="submission" date="2020-07" db="EMBL/GenBank/DDBJ databases">
        <title>Thermogemmata thermophila gen. nov., sp. nov., a novel moderate thermophilic planctomycete from a Kamchatka hot spring.</title>
        <authorList>
            <person name="Elcheninov A.G."/>
            <person name="Podosokorskaya O.A."/>
            <person name="Kovaleva O.L."/>
            <person name="Novikov A."/>
            <person name="Bonch-Osmolovskaya E.A."/>
            <person name="Toshchakov S.V."/>
            <person name="Kublanov I.V."/>
        </authorList>
    </citation>
    <scope>NUCLEOTIDE SEQUENCE [LARGE SCALE GENOMIC DNA]</scope>
    <source>
        <strain evidence="8 9">2918</strain>
    </source>
</reference>
<evidence type="ECO:0000256" key="1">
    <source>
        <dbReference type="ARBA" id="ARBA00003810"/>
    </source>
</evidence>
<evidence type="ECO:0000256" key="2">
    <source>
        <dbReference type="ARBA" id="ARBA00012553"/>
    </source>
</evidence>
<sequence length="243" mass="26205">MSNPKNTPQLLVSVRHASEVAAALEGGADLIDVKEPSRGALGAAEADVVAAVVDAVAGRVPVSAALGEWSEHALVHAHWHLELPLRYVKWGLSGYPHTPGWGEDLLEARRQLPAHIDMVLVAYADWGRAKAIPPLEVARFARRYRFAAFLLDTCVKDGKCLLDFLKPEAIAGLIEPLQNAGITVALGGGLRPEHVKALRGLRPDYFAVRASACAGSKRTALIDPHRVRKWKETLAAAFSPARS</sequence>
<evidence type="ECO:0000256" key="4">
    <source>
        <dbReference type="ARBA" id="ARBA00023270"/>
    </source>
</evidence>
<name>A0A7V8VF67_9BACT</name>
<accession>A0A7V8VF67</accession>
<evidence type="ECO:0000256" key="7">
    <source>
        <dbReference type="PIRSR" id="PIRSR015957-1"/>
    </source>
</evidence>
<organism evidence="8 9">
    <name type="scientific">Thermogemmata fonticola</name>
    <dbReference type="NCBI Taxonomy" id="2755323"/>
    <lineage>
        <taxon>Bacteria</taxon>
        <taxon>Pseudomonadati</taxon>
        <taxon>Planctomycetota</taxon>
        <taxon>Planctomycetia</taxon>
        <taxon>Gemmatales</taxon>
        <taxon>Gemmataceae</taxon>
        <taxon>Thermogemmata</taxon>
    </lineage>
</organism>
<dbReference type="InterPro" id="IPR036206">
    <property type="entry name" value="ThiamineP_synth_sf"/>
</dbReference>
<keyword evidence="9" id="KW-1185">Reference proteome</keyword>
<dbReference type="EMBL" id="JACEFB010000009">
    <property type="protein sequence ID" value="MBA2226904.1"/>
    <property type="molecule type" value="Genomic_DNA"/>
</dbReference>
<evidence type="ECO:0000256" key="6">
    <source>
        <dbReference type="ARBA" id="ARBA00047628"/>
    </source>
</evidence>
<comment type="function">
    <text evidence="1">Catalyzes the formation of 4-(hydroxymethyl)-2-furancarboxaldehyde phosphate (4-HFC-P) from two molecules of glyceraldehyde-3-P (GA-3-P).</text>
</comment>
<dbReference type="EC" id="4.2.3.153" evidence="2"/>
<dbReference type="SUPFAM" id="SSF51391">
    <property type="entry name" value="Thiamin phosphate synthase"/>
    <property type="match status" value="1"/>
</dbReference>
<feature type="active site" description="Proton acceptor" evidence="7">
    <location>
        <position position="89"/>
    </location>
</feature>
<evidence type="ECO:0000313" key="9">
    <source>
        <dbReference type="Proteomes" id="UP000542342"/>
    </source>
</evidence>
<dbReference type="RefSeq" id="WP_194538420.1">
    <property type="nucleotide sequence ID" value="NZ_JACEFB010000009.1"/>
</dbReference>
<keyword evidence="4" id="KW-0704">Schiff base</keyword>
<dbReference type="InterPro" id="IPR007565">
    <property type="entry name" value="4HFCP_synth"/>
</dbReference>
<dbReference type="AlphaFoldDB" id="A0A7V8VF67"/>
<comment type="caution">
    <text evidence="8">The sequence shown here is derived from an EMBL/GenBank/DDBJ whole genome shotgun (WGS) entry which is preliminary data.</text>
</comment>
<evidence type="ECO:0000313" key="8">
    <source>
        <dbReference type="EMBL" id="MBA2226904.1"/>
    </source>
</evidence>
<gene>
    <name evidence="8" type="ORF">H0921_12095</name>
</gene>
<feature type="active site" description="Schiff-base intermediate with substrate" evidence="7">
    <location>
        <position position="34"/>
    </location>
</feature>
<proteinExistence type="predicted"/>
<keyword evidence="3" id="KW-0456">Lyase</keyword>
<dbReference type="PIRSF" id="PIRSF015957">
    <property type="entry name" value="UCP015957"/>
    <property type="match status" value="1"/>
</dbReference>
<comment type="catalytic activity">
    <reaction evidence="6">
        <text>2 D-glyceraldehyde 3-phosphate = 4-(hydroxymethyl)-2-furancarboxaldehyde phosphate + phosphate + 2 H2O</text>
        <dbReference type="Rhea" id="RHEA:43536"/>
        <dbReference type="ChEBI" id="CHEBI:15377"/>
        <dbReference type="ChEBI" id="CHEBI:43474"/>
        <dbReference type="ChEBI" id="CHEBI:59776"/>
        <dbReference type="ChEBI" id="CHEBI:83407"/>
        <dbReference type="EC" id="4.2.3.153"/>
    </reaction>
</comment>
<dbReference type="Proteomes" id="UP000542342">
    <property type="component" value="Unassembled WGS sequence"/>
</dbReference>
<evidence type="ECO:0000256" key="5">
    <source>
        <dbReference type="ARBA" id="ARBA00032523"/>
    </source>
</evidence>
<dbReference type="GO" id="GO:0016829">
    <property type="term" value="F:lyase activity"/>
    <property type="evidence" value="ECO:0007669"/>
    <property type="project" value="UniProtKB-KW"/>
</dbReference>
<protein>
    <recommendedName>
        <fullName evidence="2">(5-formylfuran-3-yl)methyl phosphate synthase</fullName>
        <ecNumber evidence="2">4.2.3.153</ecNumber>
    </recommendedName>
    <alternativeName>
        <fullName evidence="5">4-(hydroxymethyl)-2-furancarboxaldehyde-phosphate synthase</fullName>
    </alternativeName>
</protein>
<dbReference type="Pfam" id="PF04476">
    <property type="entry name" value="4HFCP_synth"/>
    <property type="match status" value="1"/>
</dbReference>